<proteinExistence type="predicted"/>
<feature type="coiled-coil region" evidence="1">
    <location>
        <begin position="1282"/>
        <end position="1312"/>
    </location>
</feature>
<evidence type="ECO:0000256" key="2">
    <source>
        <dbReference type="SAM" id="MobiDB-lite"/>
    </source>
</evidence>
<gene>
    <name evidence="5" type="ORF">SEMRO_431_G141420.1</name>
</gene>
<feature type="region of interest" description="Disordered" evidence="2">
    <location>
        <begin position="175"/>
        <end position="215"/>
    </location>
</feature>
<dbReference type="InterPro" id="IPR049227">
    <property type="entry name" value="DUF6824"/>
</dbReference>
<dbReference type="Pfam" id="PF20710">
    <property type="entry name" value="DUF6824"/>
    <property type="match status" value="1"/>
</dbReference>
<sequence length="1330" mass="150809">MENHEHHEQHQSHLGGESDHENWPLHKISEPHPCNDVLWSDRLMAVVDAGASSNLDGSDAHTDHQESVPWRSKTLGRLSSSHSEDSVALAGEQDELQGNQRFRDLLAAHCQAYDTAGNLEKPLVSLKILKEWRQQKPPGRFLVKESDTRHPLYKDMGDKKARGKISKALKQLIRQQSSSLEEPPPNLAEEKKQSETDCAQQQQHNDNNNNTHKTGPQEEAFVAAKREETKLDRPTPITIHTATALPKTPRFPKPNKNKYERRISEQLHTARAHGRLFGRWKERDKLVHIFRRYLPPKQDDDNTPLTMMADRTVPLVLIAGCSGVGKTSLARILRHPSVHNGSSSNNIPSILLDDDSDQEETQQHTRPFFLEGKFELCQWEDPSAVFVTVMTGFCHQLAERNDKTLIKQYRQAIQQAMPDDLPLLQTLVPALGMILSGNASVTTDSVTSSSENNRSSTTSTSSECDYEEGNGHMAMQRIKQVLANFLTAIASVSPHDHPIIILLEDLHWASEPAMGVLKFILGFVGRSTDGFPMFLGTYRTDEELETHFTRAIEQVKRNVKVTVHEIAIGDLPEDSVHVMLSEALSLQQEETRKVKDLIFPVTKGNPTFITELLRIFQERDMIRFDEVSAKWKCDFEQMANTLETIKSVPDLFQAKIQSLPPSAQETMRIAACLGSTEIADTVIKVIDTVGAVSAHLKLAEMNGLLRYHDGRYFFASDSIKQAVIDLIPEKDRDPYRLKIGQRMFLHLEENQNAEYYSLLMSQMMMSDHLVVAEEDIRSVAMFYLEAGQGAMVHLGAQTAGYCFNSGIRIMEPLRKWGRDNYDLSLALYNKAIEVAYCNGEFSTLDRLIDEVLENARTFEDSLPARSTKIYSLGSRNKQKEAIELALEALKEVGQTFPSNKEPSFVRLWHESRRMKRKLKPLSDEEILALPRMKDPRAIAAMQIMNHVLLYAILETPKLGALIIFRMVDLSIKFGLSAMSSIGFVAYGLLGSRDGATDEGIRYGKLAMKLCSRYKKGVWLNRTHMLYYGTIYARKYPIRGCVQPLKDSYRTGMVKGDIEYSVLGACMVCFQTQEILLLPEVESYLRTLLNQIEFYGQATTLVMVKPLFQYVLCLTGQATGNPKYLKGALIDADIEQAKVGASDRHMLMWYKYLSMQLAYIFEDYDLADSFSMVIAEIYEENDTGGMDAAQTLFFQCMVLLAQVKRRKRNRFLAIRYVRSRLKRLKHWARAAPSNFMGKRCLLEAEVAFTMGDYQTAHASYLSAVLHSREGGFFLDEALSHELLGKLYTQENDLESAVRELEEARKVYDRWGAKAKVEHFDSVHSEILNMSL</sequence>
<dbReference type="InterPro" id="IPR011990">
    <property type="entry name" value="TPR-like_helical_dom_sf"/>
</dbReference>
<dbReference type="InterPro" id="IPR027417">
    <property type="entry name" value="P-loop_NTPase"/>
</dbReference>
<feature type="compositionally biased region" description="Polar residues" evidence="2">
    <location>
        <begin position="339"/>
        <end position="348"/>
    </location>
</feature>
<dbReference type="Proteomes" id="UP001153069">
    <property type="component" value="Unassembled WGS sequence"/>
</dbReference>
<evidence type="ECO:0000259" key="3">
    <source>
        <dbReference type="Pfam" id="PF13191"/>
    </source>
</evidence>
<evidence type="ECO:0000259" key="4">
    <source>
        <dbReference type="Pfam" id="PF20710"/>
    </source>
</evidence>
<feature type="compositionally biased region" description="Low complexity" evidence="2">
    <location>
        <begin position="200"/>
        <end position="210"/>
    </location>
</feature>
<dbReference type="InterPro" id="IPR041664">
    <property type="entry name" value="AAA_16"/>
</dbReference>
<feature type="domain" description="DUF6824" evidence="4">
    <location>
        <begin position="93"/>
        <end position="170"/>
    </location>
</feature>
<dbReference type="InterPro" id="IPR053159">
    <property type="entry name" value="Hybrid_Histidine_Kinase"/>
</dbReference>
<protein>
    <submittedName>
        <fullName evidence="5">Uncharacterized protein</fullName>
    </submittedName>
</protein>
<feature type="region of interest" description="Disordered" evidence="2">
    <location>
        <begin position="54"/>
        <end position="79"/>
    </location>
</feature>
<feature type="domain" description="Orc1-like AAA ATPase" evidence="3">
    <location>
        <begin position="311"/>
        <end position="520"/>
    </location>
</feature>
<comment type="caution">
    <text evidence="5">The sequence shown here is derived from an EMBL/GenBank/DDBJ whole genome shotgun (WGS) entry which is preliminary data.</text>
</comment>
<dbReference type="EMBL" id="CAICTM010000430">
    <property type="protein sequence ID" value="CAB9510318.1"/>
    <property type="molecule type" value="Genomic_DNA"/>
</dbReference>
<accession>A0A9N8DWL2</accession>
<feature type="compositionally biased region" description="Basic and acidic residues" evidence="2">
    <location>
        <begin position="142"/>
        <end position="160"/>
    </location>
</feature>
<dbReference type="Pfam" id="PF13191">
    <property type="entry name" value="AAA_16"/>
    <property type="match status" value="1"/>
</dbReference>
<keyword evidence="6" id="KW-1185">Reference proteome</keyword>
<evidence type="ECO:0000313" key="6">
    <source>
        <dbReference type="Proteomes" id="UP001153069"/>
    </source>
</evidence>
<name>A0A9N8DWL2_9STRA</name>
<feature type="region of interest" description="Disordered" evidence="2">
    <location>
        <begin position="442"/>
        <end position="467"/>
    </location>
</feature>
<feature type="region of interest" description="Disordered" evidence="2">
    <location>
        <begin position="1"/>
        <end position="28"/>
    </location>
</feature>
<organism evidence="5 6">
    <name type="scientific">Seminavis robusta</name>
    <dbReference type="NCBI Taxonomy" id="568900"/>
    <lineage>
        <taxon>Eukaryota</taxon>
        <taxon>Sar</taxon>
        <taxon>Stramenopiles</taxon>
        <taxon>Ochrophyta</taxon>
        <taxon>Bacillariophyta</taxon>
        <taxon>Bacillariophyceae</taxon>
        <taxon>Bacillariophycidae</taxon>
        <taxon>Naviculales</taxon>
        <taxon>Naviculaceae</taxon>
        <taxon>Seminavis</taxon>
    </lineage>
</organism>
<dbReference type="PANTHER" id="PTHR43642">
    <property type="entry name" value="HYBRID SIGNAL TRANSDUCTION HISTIDINE KINASE G"/>
    <property type="match status" value="1"/>
</dbReference>
<reference evidence="5" key="1">
    <citation type="submission" date="2020-06" db="EMBL/GenBank/DDBJ databases">
        <authorList>
            <consortium name="Plant Systems Biology data submission"/>
        </authorList>
    </citation>
    <scope>NUCLEOTIDE SEQUENCE</scope>
    <source>
        <strain evidence="5">D6</strain>
    </source>
</reference>
<feature type="compositionally biased region" description="Low complexity" evidence="2">
    <location>
        <begin position="442"/>
        <end position="463"/>
    </location>
</feature>
<keyword evidence="1" id="KW-0175">Coiled coil</keyword>
<dbReference type="PANTHER" id="PTHR43642:SF1">
    <property type="entry name" value="HYBRID SIGNAL TRANSDUCTION HISTIDINE KINASE G"/>
    <property type="match status" value="1"/>
</dbReference>
<feature type="region of interest" description="Disordered" evidence="2">
    <location>
        <begin position="336"/>
        <end position="363"/>
    </location>
</feature>
<feature type="region of interest" description="Disordered" evidence="2">
    <location>
        <begin position="140"/>
        <end position="163"/>
    </location>
</feature>
<dbReference type="SUPFAM" id="SSF52540">
    <property type="entry name" value="P-loop containing nucleoside triphosphate hydrolases"/>
    <property type="match status" value="1"/>
</dbReference>
<dbReference type="SUPFAM" id="SSF48452">
    <property type="entry name" value="TPR-like"/>
    <property type="match status" value="1"/>
</dbReference>
<dbReference type="Gene3D" id="1.25.40.10">
    <property type="entry name" value="Tetratricopeptide repeat domain"/>
    <property type="match status" value="1"/>
</dbReference>
<dbReference type="OrthoDB" id="45468at2759"/>
<evidence type="ECO:0000256" key="1">
    <source>
        <dbReference type="SAM" id="Coils"/>
    </source>
</evidence>
<evidence type="ECO:0000313" key="5">
    <source>
        <dbReference type="EMBL" id="CAB9510318.1"/>
    </source>
</evidence>